<dbReference type="InterPro" id="IPR045886">
    <property type="entry name" value="ThiF/MoeB/HesA"/>
</dbReference>
<protein>
    <submittedName>
        <fullName evidence="2">Thiamine biosynthesis protein ThiF</fullName>
    </submittedName>
</protein>
<dbReference type="eggNOG" id="COG0476">
    <property type="taxonomic scope" value="Bacteria"/>
</dbReference>
<evidence type="ECO:0000313" key="3">
    <source>
        <dbReference type="Proteomes" id="UP000028713"/>
    </source>
</evidence>
<dbReference type="PANTHER" id="PTHR43267:SF1">
    <property type="entry name" value="TRNA THREONYLCARBAMOYLADENOSINE DEHYDRATASE"/>
    <property type="match status" value="1"/>
</dbReference>
<dbReference type="PANTHER" id="PTHR43267">
    <property type="entry name" value="TRNA THREONYLCARBAMOYLADENOSINE DEHYDRATASE"/>
    <property type="match status" value="1"/>
</dbReference>
<dbReference type="CDD" id="cd01483">
    <property type="entry name" value="E1_enzyme_family"/>
    <property type="match status" value="1"/>
</dbReference>
<dbReference type="Gene3D" id="3.40.50.720">
    <property type="entry name" value="NAD(P)-binding Rossmann-like Domain"/>
    <property type="match status" value="1"/>
</dbReference>
<reference evidence="2 3" key="1">
    <citation type="submission" date="2014-07" db="EMBL/GenBank/DDBJ databases">
        <title>Genome of Chryseobacterium formosense LMG 24722.</title>
        <authorList>
            <person name="Pipes S.E."/>
            <person name="Stropko S.J."/>
            <person name="Newman J.D."/>
        </authorList>
    </citation>
    <scope>NUCLEOTIDE SEQUENCE [LARGE SCALE GENOMIC DNA]</scope>
    <source>
        <strain evidence="2 3">LMG 24722</strain>
    </source>
</reference>
<dbReference type="Pfam" id="PF00899">
    <property type="entry name" value="ThiF"/>
    <property type="match status" value="1"/>
</dbReference>
<evidence type="ECO:0000313" key="2">
    <source>
        <dbReference type="EMBL" id="KFE97521.1"/>
    </source>
</evidence>
<dbReference type="GO" id="GO:0008641">
    <property type="term" value="F:ubiquitin-like modifier activating enzyme activity"/>
    <property type="evidence" value="ECO:0007669"/>
    <property type="project" value="InterPro"/>
</dbReference>
<sequence length="251" mass="29015">MAEVYSRNRLYVDKYEQDLIKDIPILLAGCGVGSNIAECILRFGFENITLVDGDKVEASNLNRQNYTSEDIDSMKAEALYKRLKQINPHANVKYRTEYISKENLESILEHHSIAINALDFTSQLPLEFDRICQEKKIHVLHPYNLGWGGLITVITPETLNLESLSKDNSFNELKMVEYVAGYYRFWDKPLEWLEKIIYDYKAEEEILSPPQLSIASFMLAGMCTNLLFKISTGKTFKKFPEFYLNTILSQE</sequence>
<dbReference type="RefSeq" id="WP_034679483.1">
    <property type="nucleotide sequence ID" value="NZ_FPAP01000003.1"/>
</dbReference>
<dbReference type="AlphaFoldDB" id="A0A085YZA8"/>
<gene>
    <name evidence="2" type="ORF">IX39_19780</name>
</gene>
<comment type="caution">
    <text evidence="2">The sequence shown here is derived from an EMBL/GenBank/DDBJ whole genome shotgun (WGS) entry which is preliminary data.</text>
</comment>
<organism evidence="2 3">
    <name type="scientific">Chryseobacterium formosense</name>
    <dbReference type="NCBI Taxonomy" id="236814"/>
    <lineage>
        <taxon>Bacteria</taxon>
        <taxon>Pseudomonadati</taxon>
        <taxon>Bacteroidota</taxon>
        <taxon>Flavobacteriia</taxon>
        <taxon>Flavobacteriales</taxon>
        <taxon>Weeksellaceae</taxon>
        <taxon>Chryseobacterium group</taxon>
        <taxon>Chryseobacterium</taxon>
    </lineage>
</organism>
<name>A0A085YZA8_9FLAO</name>
<dbReference type="SUPFAM" id="SSF69572">
    <property type="entry name" value="Activating enzymes of the ubiquitin-like proteins"/>
    <property type="match status" value="1"/>
</dbReference>
<dbReference type="Proteomes" id="UP000028713">
    <property type="component" value="Unassembled WGS sequence"/>
</dbReference>
<dbReference type="GO" id="GO:0061504">
    <property type="term" value="P:cyclic threonylcarbamoyladenosine biosynthetic process"/>
    <property type="evidence" value="ECO:0007669"/>
    <property type="project" value="TreeGrafter"/>
</dbReference>
<dbReference type="InterPro" id="IPR000594">
    <property type="entry name" value="ThiF_NAD_FAD-bd"/>
</dbReference>
<dbReference type="OrthoDB" id="9804286at2"/>
<dbReference type="STRING" id="236814.IX39_19780"/>
<dbReference type="EMBL" id="JPRP01000005">
    <property type="protein sequence ID" value="KFE97521.1"/>
    <property type="molecule type" value="Genomic_DNA"/>
</dbReference>
<dbReference type="GO" id="GO:0061503">
    <property type="term" value="F:tRNA threonylcarbamoyladenosine dehydratase"/>
    <property type="evidence" value="ECO:0007669"/>
    <property type="project" value="TreeGrafter"/>
</dbReference>
<proteinExistence type="predicted"/>
<keyword evidence="3" id="KW-1185">Reference proteome</keyword>
<feature type="domain" description="THIF-type NAD/FAD binding fold" evidence="1">
    <location>
        <begin position="5"/>
        <end position="244"/>
    </location>
</feature>
<dbReference type="InterPro" id="IPR035985">
    <property type="entry name" value="Ubiquitin-activating_enz"/>
</dbReference>
<accession>A0A085YZA8</accession>
<evidence type="ECO:0000259" key="1">
    <source>
        <dbReference type="Pfam" id="PF00899"/>
    </source>
</evidence>